<dbReference type="EMBL" id="JABXWR010000001">
    <property type="protein sequence ID" value="NVO65759.1"/>
    <property type="molecule type" value="Genomic_DNA"/>
</dbReference>
<dbReference type="FunFam" id="3.40.1160.10:FF:000007">
    <property type="entry name" value="Carbamate kinase"/>
    <property type="match status" value="1"/>
</dbReference>
<organism evidence="8 9">
    <name type="scientific">Methanofollis tationis</name>
    <dbReference type="NCBI Taxonomy" id="81417"/>
    <lineage>
        <taxon>Archaea</taxon>
        <taxon>Methanobacteriati</taxon>
        <taxon>Methanobacteriota</taxon>
        <taxon>Stenosarchaea group</taxon>
        <taxon>Methanomicrobia</taxon>
        <taxon>Methanomicrobiales</taxon>
        <taxon>Methanomicrobiaceae</taxon>
        <taxon>Methanofollis</taxon>
    </lineage>
</organism>
<dbReference type="SUPFAM" id="SSF53633">
    <property type="entry name" value="Carbamate kinase-like"/>
    <property type="match status" value="1"/>
</dbReference>
<keyword evidence="3 6" id="KW-0808">Transferase</keyword>
<name>A0A7K4HKP3_9EURY</name>
<dbReference type="PANTHER" id="PTHR30409">
    <property type="entry name" value="CARBAMATE KINASE"/>
    <property type="match status" value="1"/>
</dbReference>
<keyword evidence="4 6" id="KW-0418">Kinase</keyword>
<dbReference type="AlphaFoldDB" id="A0A7K4HKP3"/>
<reference evidence="8 9" key="1">
    <citation type="submission" date="2020-06" db="EMBL/GenBank/DDBJ databases">
        <title>Methanofollis fontis sp. nov., a methanogen isolated from marine sediments near a cold seep at Four-Way Closure Ridge offshore southwestern Taiwan.</title>
        <authorList>
            <person name="Chen S.-C."/>
            <person name="Teng N.-H."/>
            <person name="Lin Y.-S."/>
            <person name="Lai M.-C."/>
            <person name="Chen H.-H."/>
            <person name="Wang C.-C."/>
        </authorList>
    </citation>
    <scope>NUCLEOTIDE SEQUENCE [LARGE SCALE GENOMIC DNA]</scope>
    <source>
        <strain evidence="8 9">DSM 2702</strain>
    </source>
</reference>
<comment type="similarity">
    <text evidence="1 6">Belongs to the carbamate kinase family.</text>
</comment>
<evidence type="ECO:0000256" key="5">
    <source>
        <dbReference type="NCBIfam" id="TIGR00746"/>
    </source>
</evidence>
<dbReference type="GO" id="GO:0005829">
    <property type="term" value="C:cytosol"/>
    <property type="evidence" value="ECO:0007669"/>
    <property type="project" value="TreeGrafter"/>
</dbReference>
<dbReference type="InterPro" id="IPR036393">
    <property type="entry name" value="AceGlu_kinase-like_sf"/>
</dbReference>
<dbReference type="RefSeq" id="WP_176787317.1">
    <property type="nucleotide sequence ID" value="NZ_JABXWR010000001.1"/>
</dbReference>
<evidence type="ECO:0000313" key="9">
    <source>
        <dbReference type="Proteomes" id="UP000570823"/>
    </source>
</evidence>
<dbReference type="GO" id="GO:0019546">
    <property type="term" value="P:L-arginine deiminase pathway"/>
    <property type="evidence" value="ECO:0007669"/>
    <property type="project" value="TreeGrafter"/>
</dbReference>
<dbReference type="Proteomes" id="UP000570823">
    <property type="component" value="Unassembled WGS sequence"/>
</dbReference>
<feature type="domain" description="Aspartate/glutamate/uridylate kinase" evidence="7">
    <location>
        <begin position="1"/>
        <end position="288"/>
    </location>
</feature>
<dbReference type="PIRSF" id="PIRSF000723">
    <property type="entry name" value="Carbamate_kin"/>
    <property type="match status" value="1"/>
</dbReference>
<comment type="caution">
    <text evidence="8">The sequence shown here is derived from an EMBL/GenBank/DDBJ whole genome shotgun (WGS) entry which is preliminary data.</text>
</comment>
<dbReference type="NCBIfam" id="TIGR00746">
    <property type="entry name" value="arcC"/>
    <property type="match status" value="1"/>
</dbReference>
<accession>A0A7K4HKP3</accession>
<protein>
    <recommendedName>
        <fullName evidence="2 5">Carbamate kinase</fullName>
    </recommendedName>
</protein>
<dbReference type="CDD" id="cd04235">
    <property type="entry name" value="AAK_CK"/>
    <property type="match status" value="1"/>
</dbReference>
<evidence type="ECO:0000256" key="2">
    <source>
        <dbReference type="ARBA" id="ARBA00020752"/>
    </source>
</evidence>
<dbReference type="GO" id="GO:0008804">
    <property type="term" value="F:carbamate kinase activity"/>
    <property type="evidence" value="ECO:0007669"/>
    <property type="project" value="UniProtKB-UniRule"/>
</dbReference>
<evidence type="ECO:0000256" key="6">
    <source>
        <dbReference type="PIRNR" id="PIRNR000723"/>
    </source>
</evidence>
<evidence type="ECO:0000256" key="1">
    <source>
        <dbReference type="ARBA" id="ARBA00011066"/>
    </source>
</evidence>
<evidence type="ECO:0000256" key="3">
    <source>
        <dbReference type="ARBA" id="ARBA00022679"/>
    </source>
</evidence>
<evidence type="ECO:0000313" key="8">
    <source>
        <dbReference type="EMBL" id="NVO65759.1"/>
    </source>
</evidence>
<keyword evidence="9" id="KW-1185">Reference proteome</keyword>
<evidence type="ECO:0000259" key="7">
    <source>
        <dbReference type="Pfam" id="PF00696"/>
    </source>
</evidence>
<evidence type="ECO:0000256" key="4">
    <source>
        <dbReference type="ARBA" id="ARBA00022777"/>
    </source>
</evidence>
<sequence length="307" mass="31692">MKIVAALGGNAIVRYREKGTAEEQLGHIDAAVAPLARMAAAGHAVMITHGNGPQVGDILLQNECARDAVPRMPLDICGAESQGMIGYMIQQCMQNRLGPGAQVATVLSRTLVDPGDPAFATPSKAIGPYYSGPEARALAAAEGWAMREEEGRGWRRIVPSPDPLEVLEIETIKTLFHAGTVVVAGGGGGVPVVRQGGLLRGVEAVVDKDLSAERIAVGIGADLLLMLTDVPGVFSSFGTPARTLLNSLDAATARRLLAEGEFGEGSMAPKVLAAIRFVGSGGKKAIIAHLDDAEAALAGEAGTLFTA</sequence>
<dbReference type="Gene3D" id="3.40.1160.10">
    <property type="entry name" value="Acetylglutamate kinase-like"/>
    <property type="match status" value="1"/>
</dbReference>
<dbReference type="Pfam" id="PF00696">
    <property type="entry name" value="AA_kinase"/>
    <property type="match status" value="1"/>
</dbReference>
<dbReference type="PANTHER" id="PTHR30409:SF1">
    <property type="entry name" value="CARBAMATE KINASE-RELATED"/>
    <property type="match status" value="1"/>
</dbReference>
<dbReference type="InterPro" id="IPR001048">
    <property type="entry name" value="Asp/Glu/Uridylate_kinase"/>
</dbReference>
<dbReference type="OrthoDB" id="31128at2157"/>
<gene>
    <name evidence="8" type="primary">arcC</name>
    <name evidence="8" type="ORF">HWN36_00130</name>
</gene>
<dbReference type="PRINTS" id="PR01469">
    <property type="entry name" value="CARBMTKINASE"/>
</dbReference>
<proteinExistence type="inferred from homology"/>
<dbReference type="NCBIfam" id="NF009007">
    <property type="entry name" value="PRK12352.1"/>
    <property type="match status" value="1"/>
</dbReference>
<dbReference type="InterPro" id="IPR003964">
    <property type="entry name" value="Carb_kinase"/>
</dbReference>